<feature type="region of interest" description="Disordered" evidence="2">
    <location>
        <begin position="978"/>
        <end position="1029"/>
    </location>
</feature>
<proteinExistence type="predicted"/>
<feature type="compositionally biased region" description="Acidic residues" evidence="2">
    <location>
        <begin position="201"/>
        <end position="216"/>
    </location>
</feature>
<feature type="compositionally biased region" description="Basic and acidic residues" evidence="2">
    <location>
        <begin position="174"/>
        <end position="187"/>
    </location>
</feature>
<keyword evidence="1" id="KW-0175">Coiled coil</keyword>
<feature type="compositionally biased region" description="Polar residues" evidence="2">
    <location>
        <begin position="760"/>
        <end position="775"/>
    </location>
</feature>
<sequence>MLEPKMPQSPSHDDDEGKQKEIKEAEEALDQNEIDQILNQQPFVEQDQWRPSAGDVKDAAAGNESSENSVEGEEVPAPEDKDAPEEEKNGGSETEFSREEDEEAKQILNKIALEAGIFYVNKTPITQKWIDEKIEELAELPVDIDFFIEDLINNEMSINYDKYIIKEGAKETVDEHADAKNLEEKISSGETDEETAKETPTDDENKDEEETEENRENEDKGKGKKMRQDINDLRAILNTAILESNKDKLAESIKERTGEIAKLVEAENIENNGELKNLIEELLKVLSGEDEKKTDNINKKISEITGLSADEITEIYQIQEEVIAREAEGKVNKGKFWKGLASTAGYIGAAGLIGFASGGMGLIAAGTAKIGFAGLAGFRIAERSYRGKKHAQKVEQEINNIKKSIQENEARKKSLLANFSGEMATRIQGMINKLGEKEAPDDTGDEKETNGARFTSAYEYINSNSNFEKYNEEEKTSLLRAIDALIAVDYSNNKVEKEVVEKNSSWFGRALKKVDDFLTSDKTFFNRMLKGGNTAGQEFKTASIFAAAGIAAREVPVIGEILRGYGGMKLGEMGASFYSRRKDEIVSAEDIKKMREDLAVPKEEEDDELTELTKDFDAVESAELNSLVNKARAQLLDANFRKNFPDEYNKLRVVIDKIEQEKIIEAVNETKAKEEFIEEDWTEESEIFKDINSYLQERDRDVQAELDKRLRKERNKTAAAHLGRVAGMAAGVLSDDLVRGLADMLEHKETAGIGAAGHESVSNGQGSNAGEQSLDVSPDTPESPQPPVEPPAPDILPENKGGLEHPEHEVSKIHRALWYDNDDPSKPVGNEKRFLPGGVQRTGFDKEGDIIFDISKMTPDGSAHGGNNINVPYLLKQDGNGDRLCDKLRLLITVDGDRDSEVIEVPVDTDGKITIPAGSDLAEKLFAKGPNGQAVFKGAFLEIAKVNEGKDGARNVEIIATHVGNKTINEETIKSLLQPKVEEESTPSSAEATEGEKSARPASQSEAGEVRINEDSGQQEKVAKGGGAAESKVEISGKNARVNGVEFEPKDLGLLRINESVHINNVSSQIAGQFKNGEQLFQVENNGQVSYALGTVDDGEFKVIQPDFIGTGNAEAVLDADNKINVESGTWGAKVESYEAELDQMKSYLSGADVKDPFQFMKQAGFDNYDFGRLETLIRNGITNPADAHTALEIAQSSGAKLNQIAEHYYIASPVAKKLGEDNSGLIKNFIDFLPKEKKHEIVINEFFAKNNIDYADKVACNASSSGTKMEVVTYNFLDDSGKTNAFVRIMPDKIEISGDGDVVDGNDHPIGDLGKILADPRGYLEKHEAGISLAESAAAPETNSIGLNSGDILRYPAAGGPVIKIGEAGPDGKINCVFQFGRKEINTELVPKGENIYEYKGEDGSIEALKLEPGKKFSFINDYKGAGGQTNESKQLVDNTIADINSNNFNNQLTEAQKNQLAAELPEMGKEMFGGVIDNSSSRQSALMRLMINPNNTDAREDLLYEQSGDTVLSRLDAVKDVAVNKESGRRLVDIVYQLKGGKEEHLYIGAGKIGNSLNSLENYSMENLDKYLKDIPARIKQ</sequence>
<feature type="compositionally biased region" description="Basic and acidic residues" evidence="2">
    <location>
        <begin position="217"/>
        <end position="227"/>
    </location>
</feature>
<gene>
    <name evidence="3" type="ORF">COT99_02115</name>
</gene>
<feature type="compositionally biased region" description="Pro residues" evidence="2">
    <location>
        <begin position="781"/>
        <end position="794"/>
    </location>
</feature>
<reference evidence="4" key="1">
    <citation type="submission" date="2017-09" db="EMBL/GenBank/DDBJ databases">
        <title>Depth-based differentiation of microbial function through sediment-hosted aquifers and enrichment of novel symbionts in the deep terrestrial subsurface.</title>
        <authorList>
            <person name="Probst A.J."/>
            <person name="Ladd B."/>
            <person name="Jarett J.K."/>
            <person name="Geller-Mcgrath D.E."/>
            <person name="Sieber C.M.K."/>
            <person name="Emerson J.B."/>
            <person name="Anantharaman K."/>
            <person name="Thomas B.C."/>
            <person name="Malmstrom R."/>
            <person name="Stieglmeier M."/>
            <person name="Klingl A."/>
            <person name="Woyke T."/>
            <person name="Ryan C.M."/>
            <person name="Banfield J.F."/>
        </authorList>
    </citation>
    <scope>NUCLEOTIDE SEQUENCE [LARGE SCALE GENOMIC DNA]</scope>
</reference>
<protein>
    <submittedName>
        <fullName evidence="3">Uncharacterized protein</fullName>
    </submittedName>
</protein>
<feature type="compositionally biased region" description="Basic and acidic residues" evidence="2">
    <location>
        <begin position="11"/>
        <end position="26"/>
    </location>
</feature>
<evidence type="ECO:0000256" key="2">
    <source>
        <dbReference type="SAM" id="MobiDB-lite"/>
    </source>
</evidence>
<evidence type="ECO:0000313" key="4">
    <source>
        <dbReference type="Proteomes" id="UP000228626"/>
    </source>
</evidence>
<feature type="coiled-coil region" evidence="1">
    <location>
        <begin position="391"/>
        <end position="418"/>
    </location>
</feature>
<evidence type="ECO:0000313" key="3">
    <source>
        <dbReference type="EMBL" id="PIR93234.1"/>
    </source>
</evidence>
<name>A0A2H0V2C0_9BACT</name>
<organism evidence="3 4">
    <name type="scientific">Candidatus Falkowbacteria bacterium CG10_big_fil_rev_8_21_14_0_10_43_10</name>
    <dbReference type="NCBI Taxonomy" id="1974567"/>
    <lineage>
        <taxon>Bacteria</taxon>
        <taxon>Candidatus Falkowiibacteriota</taxon>
    </lineage>
</organism>
<evidence type="ECO:0000256" key="1">
    <source>
        <dbReference type="SAM" id="Coils"/>
    </source>
</evidence>
<feature type="region of interest" description="Disordered" evidence="2">
    <location>
        <begin position="756"/>
        <end position="804"/>
    </location>
</feature>
<feature type="region of interest" description="Disordered" evidence="2">
    <location>
        <begin position="1"/>
        <end position="103"/>
    </location>
</feature>
<feature type="compositionally biased region" description="Basic and acidic residues" evidence="2">
    <location>
        <begin position="78"/>
        <end position="90"/>
    </location>
</feature>
<feature type="region of interest" description="Disordered" evidence="2">
    <location>
        <begin position="174"/>
        <end position="227"/>
    </location>
</feature>
<accession>A0A2H0V2C0</accession>
<dbReference type="Proteomes" id="UP000228626">
    <property type="component" value="Unassembled WGS sequence"/>
</dbReference>
<comment type="caution">
    <text evidence="3">The sequence shown here is derived from an EMBL/GenBank/DDBJ whole genome shotgun (WGS) entry which is preliminary data.</text>
</comment>
<dbReference type="EMBL" id="PFAR01000024">
    <property type="protein sequence ID" value="PIR93234.1"/>
    <property type="molecule type" value="Genomic_DNA"/>
</dbReference>
<feature type="compositionally biased region" description="Low complexity" evidence="2">
    <location>
        <begin position="59"/>
        <end position="69"/>
    </location>
</feature>